<dbReference type="InterPro" id="IPR036188">
    <property type="entry name" value="FAD/NAD-bd_sf"/>
</dbReference>
<feature type="active site" description="Proton acceptor" evidence="1">
    <location>
        <position position="138"/>
    </location>
</feature>
<feature type="site" description="Increases basicity of active site His" evidence="1">
    <location>
        <position position="139"/>
    </location>
</feature>
<organism evidence="5 6">
    <name type="scientific">Aquimarina algicola</name>
    <dbReference type="NCBI Taxonomy" id="2589995"/>
    <lineage>
        <taxon>Bacteria</taxon>
        <taxon>Pseudomonadati</taxon>
        <taxon>Bacteroidota</taxon>
        <taxon>Flavobacteriia</taxon>
        <taxon>Flavobacteriales</taxon>
        <taxon>Flavobacteriaceae</taxon>
        <taxon>Aquimarina</taxon>
    </lineage>
</organism>
<evidence type="ECO:0000259" key="4">
    <source>
        <dbReference type="Pfam" id="PF17836"/>
    </source>
</evidence>
<feature type="binding site" evidence="2">
    <location>
        <position position="74"/>
    </location>
    <ligand>
        <name>substrate</name>
    </ligand>
</feature>
<dbReference type="AlphaFoldDB" id="A0A504JN43"/>
<dbReference type="Gene3D" id="3.40.50.20">
    <property type="match status" value="1"/>
</dbReference>
<dbReference type="SUPFAM" id="SSF51905">
    <property type="entry name" value="FAD/NAD(P)-binding domain"/>
    <property type="match status" value="1"/>
</dbReference>
<keyword evidence="6" id="KW-1185">Reference proteome</keyword>
<name>A0A504JN43_9FLAO</name>
<dbReference type="Pfam" id="PF17836">
    <property type="entry name" value="PglD_N"/>
    <property type="match status" value="1"/>
</dbReference>
<dbReference type="InterPro" id="IPR001451">
    <property type="entry name" value="Hexapep"/>
</dbReference>
<evidence type="ECO:0000259" key="3">
    <source>
        <dbReference type="Pfam" id="PF13454"/>
    </source>
</evidence>
<dbReference type="CDD" id="cd03360">
    <property type="entry name" value="LbH_AT_putative"/>
    <property type="match status" value="1"/>
</dbReference>
<dbReference type="InterPro" id="IPR052189">
    <property type="entry name" value="L-asp_N-monooxygenase_NS-form"/>
</dbReference>
<dbReference type="Proteomes" id="UP000315540">
    <property type="component" value="Unassembled WGS sequence"/>
</dbReference>
<dbReference type="InterPro" id="IPR011004">
    <property type="entry name" value="Trimer_LpxA-like_sf"/>
</dbReference>
<dbReference type="InterPro" id="IPR020019">
    <property type="entry name" value="AcTrfase_PglD-like"/>
</dbReference>
<proteinExistence type="predicted"/>
<comment type="caution">
    <text evidence="5">The sequence shown here is derived from an EMBL/GenBank/DDBJ whole genome shotgun (WGS) entry which is preliminary data.</text>
</comment>
<evidence type="ECO:0000256" key="1">
    <source>
        <dbReference type="PIRSR" id="PIRSR620019-1"/>
    </source>
</evidence>
<dbReference type="OrthoDB" id="9785911at2"/>
<dbReference type="EMBL" id="VFWZ01000001">
    <property type="protein sequence ID" value="TPN89113.1"/>
    <property type="molecule type" value="Genomic_DNA"/>
</dbReference>
<dbReference type="SUPFAM" id="SSF51161">
    <property type="entry name" value="Trimeric LpxA-like enzymes"/>
    <property type="match status" value="1"/>
</dbReference>
<dbReference type="InterPro" id="IPR041561">
    <property type="entry name" value="PglD_N"/>
</dbReference>
<reference evidence="5 6" key="1">
    <citation type="submission" date="2019-06" db="EMBL/GenBank/DDBJ databases">
        <authorList>
            <person name="Meng X."/>
        </authorList>
    </citation>
    <scope>NUCLEOTIDE SEQUENCE [LARGE SCALE GENOMIC DNA]</scope>
    <source>
        <strain evidence="5 6">M625</strain>
    </source>
</reference>
<feature type="binding site" evidence="2">
    <location>
        <position position="147"/>
    </location>
    <ligand>
        <name>acetyl-CoA</name>
        <dbReference type="ChEBI" id="CHEBI:57288"/>
    </ligand>
</feature>
<feature type="domain" description="FAD-dependent urate hydroxylase HpyO/Asp monooxygenase CreE-like FAD/NAD(P)-binding" evidence="3">
    <location>
        <begin position="228"/>
        <end position="408"/>
    </location>
</feature>
<accession>A0A504JN43</accession>
<evidence type="ECO:0000313" key="5">
    <source>
        <dbReference type="EMBL" id="TPN89113.1"/>
    </source>
</evidence>
<dbReference type="RefSeq" id="WP_140589379.1">
    <property type="nucleotide sequence ID" value="NZ_VFWZ01000001.1"/>
</dbReference>
<dbReference type="PANTHER" id="PTHR40254">
    <property type="entry name" value="BLR0577 PROTEIN"/>
    <property type="match status" value="1"/>
</dbReference>
<dbReference type="NCBIfam" id="TIGR03570">
    <property type="entry name" value="NeuD_NnaD"/>
    <property type="match status" value="1"/>
</dbReference>
<protein>
    <submittedName>
        <fullName evidence="5">Uncharacterized protein</fullName>
    </submittedName>
</protein>
<dbReference type="Gene3D" id="2.160.10.10">
    <property type="entry name" value="Hexapeptide repeat proteins"/>
    <property type="match status" value="1"/>
</dbReference>
<sequence>MKITGTSNKIRIYGAGGHSQVIREVLEENGYEVTETFDDKPSGRHYASKNVTHGARGNLSDFPHEGHPVIIAVGINAERAEIAGFLNSNFEKAIHQSAIIAPTAKIGEGTVVFAGAIIQPNTSIGKHVIINTAASIDHDNIIGDFAHVSPKAALCGHVEVGEGSHVGVGAVVIPKVKIGKWCTIGAGTVVLKDVPDYATVVGNPGKVIKINTPRLQAESTSKISDITFIGSGISSSFTILHLLELLEHNRERKKLTITVIDKYKEFHTGIPYGSRSGFSVHLITSLKNFLPEPELSKFIVWLSNNKTWLLDELKKDGGALSLDWITKHSEKIENNEWEDLFIPRRFFGWYINEKVKNKLEESRVKGLIDVNYIQSEVEDVQKIEDQYELSFKDNVSIRSEKVVLSIGSLPVNHLWKKHALIEENNLLFVNNPYTPDLKTVLGQIQDFVKRQKKVKSNVLIVGANASGLEMLYKLNDIEEITSHVDQFTFISTQGLLPDAVIDVKRKKEFVPYHLQALINQTDITSEMIAEATFKDLDQADKIHLGAASTVEIISKAFGSLLSKLDEKELKKFACTYGNEIGRRQRCAGFHYSKIVELLKEENRFHHIAGRFSDLQKNDSGAYILEYLDTQTKTNMMYDTPINIVINCVGSTNLTKDNIPQLLKNIIEKGYSKPNDSKIGFDVNQSLESSENFHIMGPLLAGNIFDNKAVWHVEHCGRIIWLSHKLSQKINDYFFANEEIKKSSPIN</sequence>
<feature type="domain" description="PglD N-terminal" evidence="4">
    <location>
        <begin position="9"/>
        <end position="83"/>
    </location>
</feature>
<dbReference type="InterPro" id="IPR038732">
    <property type="entry name" value="HpyO/CreE_NAD-binding"/>
</dbReference>
<dbReference type="Pfam" id="PF13454">
    <property type="entry name" value="NAD_binding_9"/>
    <property type="match status" value="1"/>
</dbReference>
<dbReference type="PANTHER" id="PTHR40254:SF1">
    <property type="entry name" value="BLR0577 PROTEIN"/>
    <property type="match status" value="1"/>
</dbReference>
<evidence type="ECO:0000313" key="6">
    <source>
        <dbReference type="Proteomes" id="UP000315540"/>
    </source>
</evidence>
<evidence type="ECO:0000256" key="2">
    <source>
        <dbReference type="PIRSR" id="PIRSR620019-2"/>
    </source>
</evidence>
<gene>
    <name evidence="5" type="ORF">FHK87_02510</name>
</gene>
<dbReference type="Pfam" id="PF00132">
    <property type="entry name" value="Hexapep"/>
    <property type="match status" value="1"/>
</dbReference>